<comment type="similarity">
    <text evidence="2">Belongs to the SusD family.</text>
</comment>
<keyword evidence="3 6" id="KW-0732">Signal</keyword>
<keyword evidence="10" id="KW-1185">Reference proteome</keyword>
<evidence type="ECO:0000256" key="4">
    <source>
        <dbReference type="ARBA" id="ARBA00023136"/>
    </source>
</evidence>
<sequence>MKRHTKTWLAALFTLAGLGLSACKDYLNEELVSTLTYDYYNTEQGLQDLVKSAYEPTRAKFEGEQGYTLFNFGTDEFTHGDQVNFVYYNTYDARLNPNNGIDNFENDFWSRCYQGINRCNTGLELIPKIAGTTTLATDVQKTQRMAELRFLRGLYYFQLVQQFGAIPLVLKSSEGVQLEFPRTDVPTIYRTIVSDLRFAAANLTPTNTEFGRATRGAAQHFLAKVYLTRGSAVTDVRGQQPTDIDSAAYYADQVINAGTFQLETDFGKLWDISNYSNSRAAQTSKEIIFASQFNNVLTLAGSLGNTMHLYYSIQYDVNVPGMTRDVAGGRPYRRLMPTNYAMDIFDRKNDSRFYKSIKTAYYSNTASSIPKWTAADAPTPAQVGQPKFAIGDTAMYIIVNTPQTALTNAQITKSRYLIAARYYRTASGALASYYSPTGDVGVRSRFPSLVKFLDPFRANVNETRGTRDGILARLGETYLIAAEAYGRKGDYAKAVTYINTLRQRAAYKAGEAKPSQFWKVEGGNKNDAGSTYPALQITTAKFSTNDPAEMYPASVSSEKDRFIHFILNERTRELLGELYRWEDLVRTETVLLRAPYHNPDAKNIQPFHKLRPIPQQHLERVFRDGKPLTSDERQAEQNPGY</sequence>
<accession>A0A243WK85</accession>
<dbReference type="SUPFAM" id="SSF48452">
    <property type="entry name" value="TPR-like"/>
    <property type="match status" value="1"/>
</dbReference>
<dbReference type="Pfam" id="PF14322">
    <property type="entry name" value="SusD-like_3"/>
    <property type="match status" value="1"/>
</dbReference>
<dbReference type="Proteomes" id="UP000194873">
    <property type="component" value="Unassembled WGS sequence"/>
</dbReference>
<dbReference type="InterPro" id="IPR012944">
    <property type="entry name" value="SusD_RagB_dom"/>
</dbReference>
<gene>
    <name evidence="9" type="ORF">BXP70_00535</name>
</gene>
<keyword evidence="4" id="KW-0472">Membrane</keyword>
<feature type="chain" id="PRO_5012828711" description="RagB/SusD family nutrient uptake outer membrane protein" evidence="6">
    <location>
        <begin position="25"/>
        <end position="641"/>
    </location>
</feature>
<evidence type="ECO:0000259" key="8">
    <source>
        <dbReference type="Pfam" id="PF14322"/>
    </source>
</evidence>
<evidence type="ECO:0000256" key="2">
    <source>
        <dbReference type="ARBA" id="ARBA00006275"/>
    </source>
</evidence>
<name>A0A243WK85_9BACT</name>
<dbReference type="Pfam" id="PF07980">
    <property type="entry name" value="SusD_RagB"/>
    <property type="match status" value="1"/>
</dbReference>
<evidence type="ECO:0000259" key="7">
    <source>
        <dbReference type="Pfam" id="PF07980"/>
    </source>
</evidence>
<reference evidence="9 10" key="1">
    <citation type="submission" date="2017-01" db="EMBL/GenBank/DDBJ databases">
        <title>A new Hymenobacter.</title>
        <authorList>
            <person name="Liang Y."/>
            <person name="Feng F."/>
        </authorList>
    </citation>
    <scope>NUCLEOTIDE SEQUENCE [LARGE SCALE GENOMIC DNA]</scope>
    <source>
        <strain evidence="9">MIMBbqt21</strain>
    </source>
</reference>
<evidence type="ECO:0000256" key="6">
    <source>
        <dbReference type="SAM" id="SignalP"/>
    </source>
</evidence>
<keyword evidence="5" id="KW-0998">Cell outer membrane</keyword>
<evidence type="ECO:0000256" key="1">
    <source>
        <dbReference type="ARBA" id="ARBA00004442"/>
    </source>
</evidence>
<evidence type="ECO:0000313" key="9">
    <source>
        <dbReference type="EMBL" id="OUJ76315.1"/>
    </source>
</evidence>
<feature type="domain" description="SusD-like N-terminal" evidence="8">
    <location>
        <begin position="25"/>
        <end position="227"/>
    </location>
</feature>
<dbReference type="EMBL" id="MTSE01000001">
    <property type="protein sequence ID" value="OUJ76315.1"/>
    <property type="molecule type" value="Genomic_DNA"/>
</dbReference>
<evidence type="ECO:0000256" key="3">
    <source>
        <dbReference type="ARBA" id="ARBA00022729"/>
    </source>
</evidence>
<comment type="caution">
    <text evidence="9">The sequence shown here is derived from an EMBL/GenBank/DDBJ whole genome shotgun (WGS) entry which is preliminary data.</text>
</comment>
<protein>
    <recommendedName>
        <fullName evidence="11">RagB/SusD family nutrient uptake outer membrane protein</fullName>
    </recommendedName>
</protein>
<dbReference type="InterPro" id="IPR033985">
    <property type="entry name" value="SusD-like_N"/>
</dbReference>
<dbReference type="AlphaFoldDB" id="A0A243WK85"/>
<evidence type="ECO:0000313" key="10">
    <source>
        <dbReference type="Proteomes" id="UP000194873"/>
    </source>
</evidence>
<feature type="domain" description="RagB/SusD" evidence="7">
    <location>
        <begin position="345"/>
        <end position="621"/>
    </location>
</feature>
<dbReference type="PROSITE" id="PS51257">
    <property type="entry name" value="PROKAR_LIPOPROTEIN"/>
    <property type="match status" value="1"/>
</dbReference>
<dbReference type="InterPro" id="IPR011990">
    <property type="entry name" value="TPR-like_helical_dom_sf"/>
</dbReference>
<organism evidence="9 10">
    <name type="scientific">Hymenobacter crusticola</name>
    <dbReference type="NCBI Taxonomy" id="1770526"/>
    <lineage>
        <taxon>Bacteria</taxon>
        <taxon>Pseudomonadati</taxon>
        <taxon>Bacteroidota</taxon>
        <taxon>Cytophagia</taxon>
        <taxon>Cytophagales</taxon>
        <taxon>Hymenobacteraceae</taxon>
        <taxon>Hymenobacter</taxon>
    </lineage>
</organism>
<evidence type="ECO:0000256" key="5">
    <source>
        <dbReference type="ARBA" id="ARBA00023237"/>
    </source>
</evidence>
<proteinExistence type="inferred from homology"/>
<dbReference type="GO" id="GO:0009279">
    <property type="term" value="C:cell outer membrane"/>
    <property type="evidence" value="ECO:0007669"/>
    <property type="project" value="UniProtKB-SubCell"/>
</dbReference>
<feature type="signal peptide" evidence="6">
    <location>
        <begin position="1"/>
        <end position="24"/>
    </location>
</feature>
<dbReference type="Gene3D" id="1.25.40.390">
    <property type="match status" value="1"/>
</dbReference>
<evidence type="ECO:0008006" key="11">
    <source>
        <dbReference type="Google" id="ProtNLM"/>
    </source>
</evidence>
<comment type="subcellular location">
    <subcellularLocation>
        <location evidence="1">Cell outer membrane</location>
    </subcellularLocation>
</comment>